<feature type="region of interest" description="Disordered" evidence="1">
    <location>
        <begin position="60"/>
        <end position="86"/>
    </location>
</feature>
<organism evidence="2 3">
    <name type="scientific">Ensete ventricosum</name>
    <name type="common">Abyssinian banana</name>
    <name type="synonym">Musa ensete</name>
    <dbReference type="NCBI Taxonomy" id="4639"/>
    <lineage>
        <taxon>Eukaryota</taxon>
        <taxon>Viridiplantae</taxon>
        <taxon>Streptophyta</taxon>
        <taxon>Embryophyta</taxon>
        <taxon>Tracheophyta</taxon>
        <taxon>Spermatophyta</taxon>
        <taxon>Magnoliopsida</taxon>
        <taxon>Liliopsida</taxon>
        <taxon>Zingiberales</taxon>
        <taxon>Musaceae</taxon>
        <taxon>Ensete</taxon>
    </lineage>
</organism>
<evidence type="ECO:0000313" key="3">
    <source>
        <dbReference type="Proteomes" id="UP000287651"/>
    </source>
</evidence>
<evidence type="ECO:0000256" key="1">
    <source>
        <dbReference type="SAM" id="MobiDB-lite"/>
    </source>
</evidence>
<comment type="caution">
    <text evidence="2">The sequence shown here is derived from an EMBL/GenBank/DDBJ whole genome shotgun (WGS) entry which is preliminary data.</text>
</comment>
<evidence type="ECO:0000313" key="2">
    <source>
        <dbReference type="EMBL" id="RRT76821.1"/>
    </source>
</evidence>
<dbReference type="EMBL" id="AMZH03002088">
    <property type="protein sequence ID" value="RRT76821.1"/>
    <property type="molecule type" value="Genomic_DNA"/>
</dbReference>
<proteinExistence type="predicted"/>
<gene>
    <name evidence="2" type="ORF">B296_00029599</name>
</gene>
<reference evidence="2 3" key="1">
    <citation type="journal article" date="2014" name="Agronomy (Basel)">
        <title>A Draft Genome Sequence for Ensete ventricosum, the Drought-Tolerant Tree Against Hunger.</title>
        <authorList>
            <person name="Harrison J."/>
            <person name="Moore K.A."/>
            <person name="Paszkiewicz K."/>
            <person name="Jones T."/>
            <person name="Grant M."/>
            <person name="Ambacheew D."/>
            <person name="Muzemil S."/>
            <person name="Studholme D.J."/>
        </authorList>
    </citation>
    <scope>NUCLEOTIDE SEQUENCE [LARGE SCALE GENOMIC DNA]</scope>
</reference>
<sequence>MEKPSFSLLAVDTKLTPQVLYFSVPNGPHQQKQSEWTATVGGRPTTEHLTYDDSLQRGMQAEDEKGGARTPHLSMHVGIEYASTRR</sequence>
<dbReference type="AlphaFoldDB" id="A0A427AKZ4"/>
<name>A0A427AKZ4_ENSVE</name>
<protein>
    <submittedName>
        <fullName evidence="2">Uncharacterized protein</fullName>
    </submittedName>
</protein>
<accession>A0A427AKZ4</accession>
<dbReference type="Proteomes" id="UP000287651">
    <property type="component" value="Unassembled WGS sequence"/>
</dbReference>